<dbReference type="Proteomes" id="UP000283269">
    <property type="component" value="Unassembled WGS sequence"/>
</dbReference>
<dbReference type="InParanoid" id="A0A409XUS7"/>
<organism evidence="1 2">
    <name type="scientific">Psilocybe cyanescens</name>
    <dbReference type="NCBI Taxonomy" id="93625"/>
    <lineage>
        <taxon>Eukaryota</taxon>
        <taxon>Fungi</taxon>
        <taxon>Dikarya</taxon>
        <taxon>Basidiomycota</taxon>
        <taxon>Agaricomycotina</taxon>
        <taxon>Agaricomycetes</taxon>
        <taxon>Agaricomycetidae</taxon>
        <taxon>Agaricales</taxon>
        <taxon>Agaricineae</taxon>
        <taxon>Strophariaceae</taxon>
        <taxon>Psilocybe</taxon>
    </lineage>
</organism>
<name>A0A409XUS7_PSICY</name>
<dbReference type="EMBL" id="NHYD01000295">
    <property type="protein sequence ID" value="PPQ94579.1"/>
    <property type="molecule type" value="Genomic_DNA"/>
</dbReference>
<accession>A0A409XUS7</accession>
<gene>
    <name evidence="1" type="ORF">CVT25_011526</name>
</gene>
<sequence length="64" mass="7336">MTMKKDIAYAASDFASVWKRAPVSGMDGKYSWTQLEEWIVKTRTPPPRINALRKSFTVFDTVPN</sequence>
<reference evidence="1 2" key="1">
    <citation type="journal article" date="2018" name="Evol. Lett.">
        <title>Horizontal gene cluster transfer increased hallucinogenic mushroom diversity.</title>
        <authorList>
            <person name="Reynolds H.T."/>
            <person name="Vijayakumar V."/>
            <person name="Gluck-Thaler E."/>
            <person name="Korotkin H.B."/>
            <person name="Matheny P.B."/>
            <person name="Slot J.C."/>
        </authorList>
    </citation>
    <scope>NUCLEOTIDE SEQUENCE [LARGE SCALE GENOMIC DNA]</scope>
    <source>
        <strain evidence="1 2">2631</strain>
    </source>
</reference>
<evidence type="ECO:0000313" key="1">
    <source>
        <dbReference type="EMBL" id="PPQ94579.1"/>
    </source>
</evidence>
<proteinExistence type="predicted"/>
<dbReference type="AlphaFoldDB" id="A0A409XUS7"/>
<keyword evidence="2" id="KW-1185">Reference proteome</keyword>
<protein>
    <submittedName>
        <fullName evidence="1">Uncharacterized protein</fullName>
    </submittedName>
</protein>
<evidence type="ECO:0000313" key="2">
    <source>
        <dbReference type="Proteomes" id="UP000283269"/>
    </source>
</evidence>
<comment type="caution">
    <text evidence="1">The sequence shown here is derived from an EMBL/GenBank/DDBJ whole genome shotgun (WGS) entry which is preliminary data.</text>
</comment>